<dbReference type="AlphaFoldDB" id="A0A1Q5UFQ9"/>
<name>A0A1Q5UFQ9_9EURO</name>
<dbReference type="Proteomes" id="UP000186955">
    <property type="component" value="Unassembled WGS sequence"/>
</dbReference>
<evidence type="ECO:0000313" key="2">
    <source>
        <dbReference type="EMBL" id="OKP11315.1"/>
    </source>
</evidence>
<feature type="region of interest" description="Disordered" evidence="1">
    <location>
        <begin position="23"/>
        <end position="47"/>
    </location>
</feature>
<sequence length="100" mass="10943">MAIFTFYYLVNLTGGELVPDRRVADRMKPDSQTTLSKDDDHDSGPVANRCTSWRGEMPLCPLGCGRGGCGGWGICEKLTPPIHPILDFWLGLGAMSEDVE</sequence>
<proteinExistence type="predicted"/>
<evidence type="ECO:0000256" key="1">
    <source>
        <dbReference type="SAM" id="MobiDB-lite"/>
    </source>
</evidence>
<evidence type="ECO:0000313" key="3">
    <source>
        <dbReference type="Proteomes" id="UP000186955"/>
    </source>
</evidence>
<reference evidence="2 3" key="1">
    <citation type="submission" date="2016-10" db="EMBL/GenBank/DDBJ databases">
        <title>Genome sequence of the ascomycete fungus Penicillium subrubescens.</title>
        <authorList>
            <person name="De Vries R.P."/>
            <person name="Peng M."/>
            <person name="Dilokpimol A."/>
            <person name="Hilden K."/>
            <person name="Makela M.R."/>
            <person name="Grigoriev I."/>
            <person name="Riley R."/>
            <person name="Granchi Z."/>
        </authorList>
    </citation>
    <scope>NUCLEOTIDE SEQUENCE [LARGE SCALE GENOMIC DNA]</scope>
    <source>
        <strain evidence="2 3">CBS 132785</strain>
    </source>
</reference>
<accession>A0A1Q5UFQ9</accession>
<dbReference type="EMBL" id="MNBE01000286">
    <property type="protein sequence ID" value="OKP11315.1"/>
    <property type="molecule type" value="Genomic_DNA"/>
</dbReference>
<organism evidence="2 3">
    <name type="scientific">Penicillium subrubescens</name>
    <dbReference type="NCBI Taxonomy" id="1316194"/>
    <lineage>
        <taxon>Eukaryota</taxon>
        <taxon>Fungi</taxon>
        <taxon>Dikarya</taxon>
        <taxon>Ascomycota</taxon>
        <taxon>Pezizomycotina</taxon>
        <taxon>Eurotiomycetes</taxon>
        <taxon>Eurotiomycetidae</taxon>
        <taxon>Eurotiales</taxon>
        <taxon>Aspergillaceae</taxon>
        <taxon>Penicillium</taxon>
    </lineage>
</organism>
<comment type="caution">
    <text evidence="2">The sequence shown here is derived from an EMBL/GenBank/DDBJ whole genome shotgun (WGS) entry which is preliminary data.</text>
</comment>
<keyword evidence="3" id="KW-1185">Reference proteome</keyword>
<gene>
    <name evidence="2" type="ORF">PENSUB_3152</name>
</gene>
<protein>
    <submittedName>
        <fullName evidence="2">Uncharacterized protein</fullName>
    </submittedName>
</protein>